<sequence>MSDLGQRTLEQYRSAVSIDPEWSVPTERGFVWWPFRQAQRVEASEPWRDPEGHWCARVAAETDLVVAPPSGEIDAKLTAMAFSVALSGVVRDPQTGVVRLRTSMLITEQNAGWARKLFCHSAALQVSTAFRMGLWFAKETDGRPASSAHPSSGLRDTPDEMLGFIDDVVRPMGSGATRWSADEEFDELTGYFQSFGFPAGDQPRVLARWWTILPLGAESARPDAPSIMLRVLDRAPHPMFGAGVTLMLMLPVPLHPGNGDLAAQLNLLEVREGDGPHTLGSWGPVPGGPTGMSLGHICFLPNFVYERGLLANVCFSMAAHAKLISSQLATSE</sequence>
<name>A0A0K1PGS9_9BACT</name>
<dbReference type="RefSeq" id="WP_050726776.1">
    <property type="nucleotide sequence ID" value="NZ_CP012332.1"/>
</dbReference>
<reference evidence="1 2" key="1">
    <citation type="submission" date="2015-08" db="EMBL/GenBank/DDBJ databases">
        <authorList>
            <person name="Babu N.S."/>
            <person name="Beckwith C.J."/>
            <person name="Beseler K.G."/>
            <person name="Brison A."/>
            <person name="Carone J.V."/>
            <person name="Caskin T.P."/>
            <person name="Diamond M."/>
            <person name="Durham M.E."/>
            <person name="Foxe J.M."/>
            <person name="Go M."/>
            <person name="Henderson B.A."/>
            <person name="Jones I.B."/>
            <person name="McGettigan J.A."/>
            <person name="Micheletti S.J."/>
            <person name="Nasrallah M.E."/>
            <person name="Ortiz D."/>
            <person name="Piller C.R."/>
            <person name="Privatt S.R."/>
            <person name="Schneider S.L."/>
            <person name="Sharp S."/>
            <person name="Smith T.C."/>
            <person name="Stanton J.D."/>
            <person name="Ullery H.E."/>
            <person name="Wilson R.J."/>
            <person name="Serrano M.G."/>
            <person name="Buck G."/>
            <person name="Lee V."/>
            <person name="Wang Y."/>
            <person name="Carvalho R."/>
            <person name="Voegtly L."/>
            <person name="Shi R."/>
            <person name="Duckworth R."/>
            <person name="Johnson A."/>
            <person name="Loviza R."/>
            <person name="Walstead R."/>
            <person name="Shah Z."/>
            <person name="Kiflezghi M."/>
            <person name="Wade K."/>
            <person name="Ball S.L."/>
            <person name="Bradley K.W."/>
            <person name="Asai D.J."/>
            <person name="Bowman C.A."/>
            <person name="Russell D.A."/>
            <person name="Pope W.H."/>
            <person name="Jacobs-Sera D."/>
            <person name="Hendrix R.W."/>
            <person name="Hatfull G.F."/>
        </authorList>
    </citation>
    <scope>NUCLEOTIDE SEQUENCE [LARGE SCALE GENOMIC DNA]</scope>
    <source>
        <strain evidence="1 2">DSM 27710</strain>
    </source>
</reference>
<dbReference type="EMBL" id="CP012332">
    <property type="protein sequence ID" value="AKU92636.1"/>
    <property type="molecule type" value="Genomic_DNA"/>
</dbReference>
<dbReference type="STRING" id="1391653.AKJ08_3023"/>
<gene>
    <name evidence="1" type="ORF">AKJ08_3023</name>
</gene>
<dbReference type="KEGG" id="vin:AKJ08_3023"/>
<evidence type="ECO:0000313" key="1">
    <source>
        <dbReference type="EMBL" id="AKU92636.1"/>
    </source>
</evidence>
<proteinExistence type="predicted"/>
<dbReference type="AlphaFoldDB" id="A0A0K1PGS9"/>
<dbReference type="Proteomes" id="UP000055590">
    <property type="component" value="Chromosome"/>
</dbReference>
<organism evidence="1 2">
    <name type="scientific">Vulgatibacter incomptus</name>
    <dbReference type="NCBI Taxonomy" id="1391653"/>
    <lineage>
        <taxon>Bacteria</taxon>
        <taxon>Pseudomonadati</taxon>
        <taxon>Myxococcota</taxon>
        <taxon>Myxococcia</taxon>
        <taxon>Myxococcales</taxon>
        <taxon>Cystobacterineae</taxon>
        <taxon>Vulgatibacteraceae</taxon>
        <taxon>Vulgatibacter</taxon>
    </lineage>
</organism>
<keyword evidence="2" id="KW-1185">Reference proteome</keyword>
<protein>
    <submittedName>
        <fullName evidence="1">Uncharacterized protein</fullName>
    </submittedName>
</protein>
<accession>A0A0K1PGS9</accession>
<evidence type="ECO:0000313" key="2">
    <source>
        <dbReference type="Proteomes" id="UP000055590"/>
    </source>
</evidence>
<dbReference type="OrthoDB" id="4719396at2"/>